<gene>
    <name evidence="3" type="ORF">JIN87_03825</name>
</gene>
<dbReference type="InterPro" id="IPR051450">
    <property type="entry name" value="Gfo/Idh/MocA_Oxidoreductases"/>
</dbReference>
<accession>A0A934RT68</accession>
<proteinExistence type="predicted"/>
<evidence type="ECO:0000259" key="2">
    <source>
        <dbReference type="Pfam" id="PF22725"/>
    </source>
</evidence>
<protein>
    <submittedName>
        <fullName evidence="3">Gfo/Idh/MocA family oxidoreductase</fullName>
    </submittedName>
</protein>
<dbReference type="SUPFAM" id="SSF51735">
    <property type="entry name" value="NAD(P)-binding Rossmann-fold domains"/>
    <property type="match status" value="1"/>
</dbReference>
<dbReference type="RefSeq" id="WP_200354199.1">
    <property type="nucleotide sequence ID" value="NZ_JAENIL010000005.1"/>
</dbReference>
<dbReference type="PANTHER" id="PTHR43377:SF1">
    <property type="entry name" value="BILIVERDIN REDUCTASE A"/>
    <property type="match status" value="1"/>
</dbReference>
<feature type="domain" description="GFO/IDH/MocA-like oxidoreductase" evidence="2">
    <location>
        <begin position="142"/>
        <end position="237"/>
    </location>
</feature>
<evidence type="ECO:0000313" key="3">
    <source>
        <dbReference type="EMBL" id="MBK1875983.1"/>
    </source>
</evidence>
<dbReference type="Proteomes" id="UP000617628">
    <property type="component" value="Unassembled WGS sequence"/>
</dbReference>
<keyword evidence="4" id="KW-1185">Reference proteome</keyword>
<dbReference type="PANTHER" id="PTHR43377">
    <property type="entry name" value="BILIVERDIN REDUCTASE A"/>
    <property type="match status" value="1"/>
</dbReference>
<dbReference type="Gene3D" id="3.40.50.720">
    <property type="entry name" value="NAD(P)-binding Rossmann-like Domain"/>
    <property type="match status" value="1"/>
</dbReference>
<evidence type="ECO:0000259" key="1">
    <source>
        <dbReference type="Pfam" id="PF01408"/>
    </source>
</evidence>
<dbReference type="Pfam" id="PF22725">
    <property type="entry name" value="GFO_IDH_MocA_C3"/>
    <property type="match status" value="1"/>
</dbReference>
<dbReference type="Gene3D" id="3.30.360.10">
    <property type="entry name" value="Dihydrodipicolinate Reductase, domain 2"/>
    <property type="match status" value="1"/>
</dbReference>
<dbReference type="InterPro" id="IPR055170">
    <property type="entry name" value="GFO_IDH_MocA-like_dom"/>
</dbReference>
<dbReference type="GO" id="GO:0000166">
    <property type="term" value="F:nucleotide binding"/>
    <property type="evidence" value="ECO:0007669"/>
    <property type="project" value="InterPro"/>
</dbReference>
<feature type="domain" description="Gfo/Idh/MocA-like oxidoreductase N-terminal" evidence="1">
    <location>
        <begin position="7"/>
        <end position="127"/>
    </location>
</feature>
<dbReference type="SUPFAM" id="SSF55347">
    <property type="entry name" value="Glyceraldehyde-3-phosphate dehydrogenase-like, C-terminal domain"/>
    <property type="match status" value="1"/>
</dbReference>
<dbReference type="EMBL" id="JAENIL010000005">
    <property type="protein sequence ID" value="MBK1875983.1"/>
    <property type="molecule type" value="Genomic_DNA"/>
</dbReference>
<dbReference type="InterPro" id="IPR036291">
    <property type="entry name" value="NAD(P)-bd_dom_sf"/>
</dbReference>
<dbReference type="AlphaFoldDB" id="A0A934RT68"/>
<name>A0A934RT68_9BACT</name>
<dbReference type="Pfam" id="PF01408">
    <property type="entry name" value="GFO_IDH_MocA"/>
    <property type="match status" value="1"/>
</dbReference>
<evidence type="ECO:0000313" key="4">
    <source>
        <dbReference type="Proteomes" id="UP000617628"/>
    </source>
</evidence>
<sequence length="361" mass="39570">MTTNPPIRVLCVGAGNTGRSHILAYHRLEGFEIAGICTRSPKSRKAVLEELGSAYPEFNDFQTALTETKPDAVCISTYPDTHYEFTKAALEAGCHVFLEKPLAETIEQAEELVALSIKVNRKLVVGYVLRHHPSWIKFVEKARTLGKPLVMRMNLNQQSSGDAWETHRHLLSSISPVVDCGVHYVDVMCQMTQSQPVSVSGIGARLSDELPEGKINYAQLQVTFADGSVGWYEAGWGPMMSETAFFIKDVVGPQGSVSIVAKDAGGRGQSDNVSAHTATQSLLVHYGELDSAGNLAKTDEYIDMESEPDHDALFQSEQEYFLKAIIEDLDTTELLTAACNASRIVLAADESFRTGKTINLR</sequence>
<comment type="caution">
    <text evidence="3">The sequence shown here is derived from an EMBL/GenBank/DDBJ whole genome shotgun (WGS) entry which is preliminary data.</text>
</comment>
<organism evidence="3 4">
    <name type="scientific">Pelagicoccus mobilis</name>
    <dbReference type="NCBI Taxonomy" id="415221"/>
    <lineage>
        <taxon>Bacteria</taxon>
        <taxon>Pseudomonadati</taxon>
        <taxon>Verrucomicrobiota</taxon>
        <taxon>Opitutia</taxon>
        <taxon>Puniceicoccales</taxon>
        <taxon>Pelagicoccaceae</taxon>
        <taxon>Pelagicoccus</taxon>
    </lineage>
</organism>
<dbReference type="InterPro" id="IPR000683">
    <property type="entry name" value="Gfo/Idh/MocA-like_OxRdtase_N"/>
</dbReference>
<reference evidence="3" key="1">
    <citation type="submission" date="2021-01" db="EMBL/GenBank/DDBJ databases">
        <title>Modified the classification status of verrucomicrobia.</title>
        <authorList>
            <person name="Feng X."/>
        </authorList>
    </citation>
    <scope>NUCLEOTIDE SEQUENCE</scope>
    <source>
        <strain evidence="3">KCTC 13126</strain>
    </source>
</reference>